<dbReference type="SMART" id="SM01118">
    <property type="entry name" value="CYTH"/>
    <property type="match status" value="1"/>
</dbReference>
<accession>A0ABV7FPD0</accession>
<dbReference type="EMBL" id="JBHRSW010000017">
    <property type="protein sequence ID" value="MFC3122177.1"/>
    <property type="molecule type" value="Genomic_DNA"/>
</dbReference>
<comment type="caution">
    <text evidence="2">The sequence shown here is derived from an EMBL/GenBank/DDBJ whole genome shotgun (WGS) entry which is preliminary data.</text>
</comment>
<dbReference type="InterPro" id="IPR033469">
    <property type="entry name" value="CYTH-like_dom_sf"/>
</dbReference>
<protein>
    <submittedName>
        <fullName evidence="2">CYTH domain-containing protein</fullName>
    </submittedName>
</protein>
<dbReference type="Gene3D" id="2.40.320.10">
    <property type="entry name" value="Hypothetical Protein Pfu-838710-001"/>
    <property type="match status" value="1"/>
</dbReference>
<proteinExistence type="predicted"/>
<dbReference type="Proteomes" id="UP001595478">
    <property type="component" value="Unassembled WGS sequence"/>
</dbReference>
<dbReference type="SUPFAM" id="SSF55154">
    <property type="entry name" value="CYTH-like phosphatases"/>
    <property type="match status" value="1"/>
</dbReference>
<gene>
    <name evidence="2" type="ORF">ACFOHL_11150</name>
</gene>
<organism evidence="2 3">
    <name type="scientific">Agaribacter flavus</name>
    <dbReference type="NCBI Taxonomy" id="1902781"/>
    <lineage>
        <taxon>Bacteria</taxon>
        <taxon>Pseudomonadati</taxon>
        <taxon>Pseudomonadota</taxon>
        <taxon>Gammaproteobacteria</taxon>
        <taxon>Alteromonadales</taxon>
        <taxon>Alteromonadaceae</taxon>
        <taxon>Agaribacter</taxon>
    </lineage>
</organism>
<dbReference type="CDD" id="cd07756">
    <property type="entry name" value="CYTH-like_Pase_CHAD"/>
    <property type="match status" value="1"/>
</dbReference>
<evidence type="ECO:0000313" key="2">
    <source>
        <dbReference type="EMBL" id="MFC3122177.1"/>
    </source>
</evidence>
<feature type="domain" description="CYTH" evidence="1">
    <location>
        <begin position="1"/>
        <end position="202"/>
    </location>
</feature>
<dbReference type="Pfam" id="PF01928">
    <property type="entry name" value="CYTH"/>
    <property type="match status" value="1"/>
</dbReference>
<dbReference type="PANTHER" id="PTHR39569">
    <property type="entry name" value="INORGANIC TRIPHOSPHATASE"/>
    <property type="match status" value="1"/>
</dbReference>
<name>A0ABV7FPD0_9ALTE</name>
<evidence type="ECO:0000259" key="1">
    <source>
        <dbReference type="PROSITE" id="PS51707"/>
    </source>
</evidence>
<dbReference type="PANTHER" id="PTHR39569:SF1">
    <property type="entry name" value="INORGANIC TRIPHOSPHATASE"/>
    <property type="match status" value="1"/>
</dbReference>
<dbReference type="PROSITE" id="PS51707">
    <property type="entry name" value="CYTH"/>
    <property type="match status" value="1"/>
</dbReference>
<sequence length="496" mass="56365">MEVELKLAVNGDALPALKDKVLPAIKGSISAKEKEVYNDYFDTADCVLRKHKIGFRVRTQNGRYEQTVKTQGQIRGGLHQRPEYNIELDRPVPDISKFPADIWPDGISIAELGQSVERVFTTNFTRYEFDIVLDNGRVELVYDVGCVETENDKVDINELELELKEGQASILFELAEIISAHLPIRISNTTKAARGYRLVNGQFPNIKALPKFLSLTFEDSTEQGLCKAITCALDHWQYHLSIFVNTGELKALTEIRESMSLLLQSVSLYLPVLQSDDLLRLHRQLLALTQKWKWQDELQAIGRLRSKKGAFSKRIPKDASIMNYLQGRKESLLIAYDPLARLLAKESIELQLFASKMLLEKPWREQTSGADIPVRKHANGWLSQTWQTVMQSLPNEDAMDAGKYLALEVLLKQSLTNGFLLGDLFTESRGTFRMPWLDLQQGIGELKAIAFMRSALSELDIEAPTEFSDWLDEKSAALLEVMEKSRHVAMQAETYW</sequence>
<evidence type="ECO:0000313" key="3">
    <source>
        <dbReference type="Proteomes" id="UP001595478"/>
    </source>
</evidence>
<keyword evidence="3" id="KW-1185">Reference proteome</keyword>
<reference evidence="3" key="1">
    <citation type="journal article" date="2019" name="Int. J. Syst. Evol. Microbiol.">
        <title>The Global Catalogue of Microorganisms (GCM) 10K type strain sequencing project: providing services to taxonomists for standard genome sequencing and annotation.</title>
        <authorList>
            <consortium name="The Broad Institute Genomics Platform"/>
            <consortium name="The Broad Institute Genome Sequencing Center for Infectious Disease"/>
            <person name="Wu L."/>
            <person name="Ma J."/>
        </authorList>
    </citation>
    <scope>NUCLEOTIDE SEQUENCE [LARGE SCALE GENOMIC DNA]</scope>
    <source>
        <strain evidence="3">KCTC 52473</strain>
    </source>
</reference>
<dbReference type="InterPro" id="IPR023577">
    <property type="entry name" value="CYTH_domain"/>
</dbReference>
<dbReference type="RefSeq" id="WP_376920310.1">
    <property type="nucleotide sequence ID" value="NZ_JBHRSW010000017.1"/>
</dbReference>
<dbReference type="InterPro" id="IPR039013">
    <property type="entry name" value="YgiF"/>
</dbReference>